<reference evidence="4 5" key="1">
    <citation type="submission" date="2024-04" db="EMBL/GenBank/DDBJ databases">
        <title>draft genome sequnece of Paenibacillus filicis.</title>
        <authorList>
            <person name="Kim D.-U."/>
        </authorList>
    </citation>
    <scope>NUCLEOTIDE SEQUENCE [LARGE SCALE GENOMIC DNA]</scope>
    <source>
        <strain evidence="4 5">KACC14197</strain>
    </source>
</reference>
<dbReference type="EMBL" id="JBBPCC010000003">
    <property type="protein sequence ID" value="MEK8127791.1"/>
    <property type="molecule type" value="Genomic_DNA"/>
</dbReference>
<evidence type="ECO:0000313" key="5">
    <source>
        <dbReference type="Proteomes" id="UP001469365"/>
    </source>
</evidence>
<dbReference type="InterPro" id="IPR050490">
    <property type="entry name" value="Bact_solute-bd_prot1"/>
</dbReference>
<dbReference type="SUPFAM" id="SSF53850">
    <property type="entry name" value="Periplasmic binding protein-like II"/>
    <property type="match status" value="1"/>
</dbReference>
<organism evidence="4 5">
    <name type="scientific">Paenibacillus filicis</name>
    <dbReference type="NCBI Taxonomy" id="669464"/>
    <lineage>
        <taxon>Bacteria</taxon>
        <taxon>Bacillati</taxon>
        <taxon>Bacillota</taxon>
        <taxon>Bacilli</taxon>
        <taxon>Bacillales</taxon>
        <taxon>Paenibacillaceae</taxon>
        <taxon>Paenibacillus</taxon>
    </lineage>
</organism>
<feature type="coiled-coil region" evidence="3">
    <location>
        <begin position="58"/>
        <end position="92"/>
    </location>
</feature>
<protein>
    <submittedName>
        <fullName evidence="4">Extracellular solute-binding protein</fullName>
    </submittedName>
</protein>
<evidence type="ECO:0000256" key="1">
    <source>
        <dbReference type="ARBA" id="ARBA00008520"/>
    </source>
</evidence>
<evidence type="ECO:0000256" key="3">
    <source>
        <dbReference type="SAM" id="Coils"/>
    </source>
</evidence>
<dbReference type="Pfam" id="PF01547">
    <property type="entry name" value="SBP_bac_1"/>
    <property type="match status" value="1"/>
</dbReference>
<dbReference type="Proteomes" id="UP001469365">
    <property type="component" value="Unassembled WGS sequence"/>
</dbReference>
<evidence type="ECO:0000313" key="4">
    <source>
        <dbReference type="EMBL" id="MEK8127791.1"/>
    </source>
</evidence>
<evidence type="ECO:0000256" key="2">
    <source>
        <dbReference type="ARBA" id="ARBA00022448"/>
    </source>
</evidence>
<dbReference type="InterPro" id="IPR006059">
    <property type="entry name" value="SBP"/>
</dbReference>
<dbReference type="RefSeq" id="WP_341414840.1">
    <property type="nucleotide sequence ID" value="NZ_JBBPCC010000003.1"/>
</dbReference>
<dbReference type="PANTHER" id="PTHR43649:SF29">
    <property type="entry name" value="OSMOPROTECTIVE COMPOUNDS-BINDING PROTEIN GGTB"/>
    <property type="match status" value="1"/>
</dbReference>
<keyword evidence="5" id="KW-1185">Reference proteome</keyword>
<comment type="similarity">
    <text evidence="1">Belongs to the bacterial solute-binding protein 1 family.</text>
</comment>
<dbReference type="Gene3D" id="3.40.190.10">
    <property type="entry name" value="Periplasmic binding protein-like II"/>
    <property type="match status" value="2"/>
</dbReference>
<name>A0ABU9DFY2_9BACL</name>
<accession>A0ABU9DFY2</accession>
<comment type="caution">
    <text evidence="4">The sequence shown here is derived from an EMBL/GenBank/DDBJ whole genome shotgun (WGS) entry which is preliminary data.</text>
</comment>
<dbReference type="PROSITE" id="PS51257">
    <property type="entry name" value="PROKAR_LIPOPROTEIN"/>
    <property type="match status" value="1"/>
</dbReference>
<keyword evidence="3" id="KW-0175">Coiled coil</keyword>
<gene>
    <name evidence="4" type="ORF">WMW72_07650</name>
</gene>
<proteinExistence type="inferred from homology"/>
<dbReference type="PANTHER" id="PTHR43649">
    <property type="entry name" value="ARABINOSE-BINDING PROTEIN-RELATED"/>
    <property type="match status" value="1"/>
</dbReference>
<keyword evidence="2" id="KW-0813">Transport</keyword>
<sequence>MKSKTAAGCVTLVVVLCMLAGCSIGSGLLTPAKSGLPSSDKTQHIKPFTVTLRHTQVKDQDRLRLRILEDVAAKLEEKVPGLKVELEGIEDKVNRFEKLPAEMAAGNPPKIFDLFGGADTRKYVKARRLLDLTPILEELGLQSKFSSLDEFTVDGHVYGLPTASFVEGVFYNKRIFRGLGVSVPQTWQELLDIASKAKEAGITPFAYASSDAWAINMMLNTLWVRTAGPESVEGFVDGSRKWTDPDVLDGFRRFELLVDKEYLQSGSLGRKYAQQHQTFRSGEAAMLFDGSWANASLLDPEQSRIMDDIGFFSFPSAGGKGDDLINGSHSNGYGFSSNLNDREYKAIVEFIKIMYSDEIQKRQLKESGILPAMKLTDMTGIHPIIGVLLEASKNKTFPAFDSIVQAKVRETLETSMQELLGRRLTAEQVLQRMQRVQEEANQELRRLP</sequence>